<dbReference type="STRING" id="1317125.SAMN05444128_3043"/>
<keyword evidence="3" id="KW-1185">Reference proteome</keyword>
<keyword evidence="1" id="KW-0732">Signal</keyword>
<dbReference type="RefSeq" id="WP_076670578.1">
    <property type="nucleotide sequence ID" value="NZ_FTPP01000003.1"/>
</dbReference>
<evidence type="ECO:0000313" key="2">
    <source>
        <dbReference type="EMBL" id="SIT93522.1"/>
    </source>
</evidence>
<evidence type="ECO:0000313" key="3">
    <source>
        <dbReference type="Proteomes" id="UP000187181"/>
    </source>
</evidence>
<feature type="signal peptide" evidence="1">
    <location>
        <begin position="1"/>
        <end position="24"/>
    </location>
</feature>
<gene>
    <name evidence="2" type="ORF">SAMN05444128_3043</name>
</gene>
<protein>
    <recommendedName>
        <fullName evidence="4">Outer membrane protein beta-barrel domain-containing protein</fullName>
    </recommendedName>
</protein>
<dbReference type="EMBL" id="FTPP01000003">
    <property type="protein sequence ID" value="SIT93522.1"/>
    <property type="molecule type" value="Genomic_DNA"/>
</dbReference>
<proteinExistence type="predicted"/>
<organism evidence="2 3">
    <name type="scientific">Pontibacter indicus</name>
    <dbReference type="NCBI Taxonomy" id="1317125"/>
    <lineage>
        <taxon>Bacteria</taxon>
        <taxon>Pseudomonadati</taxon>
        <taxon>Bacteroidota</taxon>
        <taxon>Cytophagia</taxon>
        <taxon>Cytophagales</taxon>
        <taxon>Hymenobacteraceae</taxon>
        <taxon>Pontibacter</taxon>
    </lineage>
</organism>
<dbReference type="Proteomes" id="UP000187181">
    <property type="component" value="Unassembled WGS sequence"/>
</dbReference>
<reference evidence="3" key="1">
    <citation type="submission" date="2017-01" db="EMBL/GenBank/DDBJ databases">
        <authorList>
            <person name="Varghese N."/>
            <person name="Submissions S."/>
        </authorList>
    </citation>
    <scope>NUCLEOTIDE SEQUENCE [LARGE SCALE GENOMIC DNA]</scope>
    <source>
        <strain evidence="3">LP100</strain>
    </source>
</reference>
<dbReference type="AlphaFoldDB" id="A0A1R3XR92"/>
<evidence type="ECO:0000256" key="1">
    <source>
        <dbReference type="SAM" id="SignalP"/>
    </source>
</evidence>
<name>A0A1R3XR92_9BACT</name>
<sequence>MSYPSLRFLIVLALLVSFSAAAQAQRVQRVGLLVGSASPIGDFKEDRFEDDYPPMARRGVNVQGTYRVDVKPFLAVGASAGFRFHRFDLDAFAAPDDQLALRREATGWKSTHALADLYLQSPPNTLFGFVKGSLGAAYSRSPEVQVDTPYGPIRRSSDKALAPAYGIAGGFGIQDKRFLLSVEIGLLATQPSFKVTNAQGVRSTLKQPMHTVNSMLGLSYIL</sequence>
<accession>A0A1R3XR92</accession>
<dbReference type="OrthoDB" id="849979at2"/>
<evidence type="ECO:0008006" key="4">
    <source>
        <dbReference type="Google" id="ProtNLM"/>
    </source>
</evidence>
<feature type="chain" id="PRO_5012593805" description="Outer membrane protein beta-barrel domain-containing protein" evidence="1">
    <location>
        <begin position="25"/>
        <end position="222"/>
    </location>
</feature>